<evidence type="ECO:0000313" key="1">
    <source>
        <dbReference type="EMBL" id="AMW61694.1"/>
    </source>
</evidence>
<evidence type="ECO:0000313" key="2">
    <source>
        <dbReference type="Proteomes" id="UP000225977"/>
    </source>
</evidence>
<gene>
    <name evidence="1" type="ORF">JUGLONE_169</name>
</gene>
<dbReference type="Proteomes" id="UP000225977">
    <property type="component" value="Segment"/>
</dbReference>
<organism evidence="1 2">
    <name type="scientific">Bacillus phage Juglone</name>
    <dbReference type="NCBI Taxonomy" id="1805949"/>
    <lineage>
        <taxon>Viruses</taxon>
        <taxon>Duplodnaviria</taxon>
        <taxon>Heunggongvirae</taxon>
        <taxon>Uroviricota</taxon>
        <taxon>Caudoviricetes</taxon>
        <taxon>Herelleviridae</taxon>
        <taxon>Bastillevirinae</taxon>
        <taxon>Bequatrovirus</taxon>
        <taxon>Bequatrovirus troll</taxon>
    </lineage>
</organism>
<accession>A0A143FJM6</accession>
<dbReference type="EMBL" id="KU737345">
    <property type="protein sequence ID" value="AMW61694.1"/>
    <property type="molecule type" value="Genomic_DNA"/>
</dbReference>
<protein>
    <submittedName>
        <fullName evidence="1">Uncharacterized protein</fullName>
    </submittedName>
</protein>
<proteinExistence type="predicted"/>
<sequence>MNMKVTATFSLEEYPHLDKKEKVDLLQEIMEQMNHTYSLGISVLSIESEEKCYIISDN</sequence>
<name>A0A143FJM6_9CAUD</name>
<reference evidence="2" key="1">
    <citation type="submission" date="2016-02" db="EMBL/GenBank/DDBJ databases">
        <authorList>
            <person name="Mokah H."/>
            <person name="Prakash A."/>
            <person name="Horton L."/>
            <person name="Cochran E."/>
            <person name="Foltz S."/>
            <person name="Olszewski N."/>
            <person name="Jeyasankar M."/>
            <person name="Sehgal N."/>
            <person name="Miller A."/>
            <person name="Luong A."/>
            <person name="Miller R."/>
            <person name="Afzal A."/>
            <person name="Dandamudi K."/>
            <person name="Yoo S."/>
            <person name="Shi R."/>
            <person name="Carvalho R."/>
            <person name="Koparde V.N."/>
            <person name="Lee V."/>
            <person name="Buck G."/>
            <person name="Serrano M.G."/>
            <person name="Johnson A."/>
        </authorList>
    </citation>
    <scope>NUCLEOTIDE SEQUENCE [LARGE SCALE GENOMIC DNA]</scope>
</reference>